<sequence length="191" mass="21978">MNVEVRLLLGGHSPVTGDLHRYERDESGEVQEIVEPDTRVIRWDELPAVTVDATDDRPLREVFEEAFALFQRDQGLAYHFGHHQMILFDLYEPGFEENVLTGTASEQVAQWHRQGIHDPRQIRTFLALRHEWTPAQAGKLLSLDDDSAARLLKAMGYLQLDTGLYVLGQTEEAKAEREDWKRAERQAERDA</sequence>
<organism evidence="1 2">
    <name type="scientific">Tenggerimyces flavus</name>
    <dbReference type="NCBI Taxonomy" id="1708749"/>
    <lineage>
        <taxon>Bacteria</taxon>
        <taxon>Bacillati</taxon>
        <taxon>Actinomycetota</taxon>
        <taxon>Actinomycetes</taxon>
        <taxon>Propionibacteriales</taxon>
        <taxon>Nocardioidaceae</taxon>
        <taxon>Tenggerimyces</taxon>
    </lineage>
</organism>
<dbReference type="EMBL" id="JBHRZH010000005">
    <property type="protein sequence ID" value="MFC3760235.1"/>
    <property type="molecule type" value="Genomic_DNA"/>
</dbReference>
<accession>A0ABV7Y4R0</accession>
<gene>
    <name evidence="1" type="ORF">ACFOUW_05255</name>
</gene>
<dbReference type="Proteomes" id="UP001595699">
    <property type="component" value="Unassembled WGS sequence"/>
</dbReference>
<name>A0ABV7Y4R0_9ACTN</name>
<protein>
    <submittedName>
        <fullName evidence="1">Uncharacterized protein</fullName>
    </submittedName>
</protein>
<reference evidence="2" key="1">
    <citation type="journal article" date="2019" name="Int. J. Syst. Evol. Microbiol.">
        <title>The Global Catalogue of Microorganisms (GCM) 10K type strain sequencing project: providing services to taxonomists for standard genome sequencing and annotation.</title>
        <authorList>
            <consortium name="The Broad Institute Genomics Platform"/>
            <consortium name="The Broad Institute Genome Sequencing Center for Infectious Disease"/>
            <person name="Wu L."/>
            <person name="Ma J."/>
        </authorList>
    </citation>
    <scope>NUCLEOTIDE SEQUENCE [LARGE SCALE GENOMIC DNA]</scope>
    <source>
        <strain evidence="2">CGMCC 4.7241</strain>
    </source>
</reference>
<evidence type="ECO:0000313" key="2">
    <source>
        <dbReference type="Proteomes" id="UP001595699"/>
    </source>
</evidence>
<comment type="caution">
    <text evidence="1">The sequence shown here is derived from an EMBL/GenBank/DDBJ whole genome shotgun (WGS) entry which is preliminary data.</text>
</comment>
<dbReference type="RefSeq" id="WP_205122702.1">
    <property type="nucleotide sequence ID" value="NZ_JAFBCM010000001.1"/>
</dbReference>
<keyword evidence="2" id="KW-1185">Reference proteome</keyword>
<proteinExistence type="predicted"/>
<evidence type="ECO:0000313" key="1">
    <source>
        <dbReference type="EMBL" id="MFC3760235.1"/>
    </source>
</evidence>